<dbReference type="OrthoDB" id="9807923at2"/>
<organism evidence="1 2">
    <name type="scientific">Methylocystis bryophila</name>
    <dbReference type="NCBI Taxonomy" id="655015"/>
    <lineage>
        <taxon>Bacteria</taxon>
        <taxon>Pseudomonadati</taxon>
        <taxon>Pseudomonadota</taxon>
        <taxon>Alphaproteobacteria</taxon>
        <taxon>Hyphomicrobiales</taxon>
        <taxon>Methylocystaceae</taxon>
        <taxon>Methylocystis</taxon>
    </lineage>
</organism>
<evidence type="ECO:0000313" key="2">
    <source>
        <dbReference type="Proteomes" id="UP000193978"/>
    </source>
</evidence>
<sequence>MSLLGLLIVAILGGVVALASLKPNTFSVARSAVIAAPAEAVFARLVDFHEWRDWSPWAKLDPNATSTFEGPNSGVGASMAWSGNRKVGAGRMTILECVKDELLRIKLEFQRPMRATHAAAFELKPEGPGTRLVWTMKGKNDFQAKLFSLFVDCDRLIGADFERGLANLKALIEEKRAA</sequence>
<accession>A0A1W6N0Y1</accession>
<dbReference type="CDD" id="cd07818">
    <property type="entry name" value="SRPBCC_1"/>
    <property type="match status" value="1"/>
</dbReference>
<dbReference type="SUPFAM" id="SSF55961">
    <property type="entry name" value="Bet v1-like"/>
    <property type="match status" value="1"/>
</dbReference>
<dbReference type="Gene3D" id="3.30.530.20">
    <property type="match status" value="1"/>
</dbReference>
<protein>
    <submittedName>
        <fullName evidence="1">Polyketide cyclase</fullName>
    </submittedName>
</protein>
<dbReference type="KEGG" id="mbry:B1812_08275"/>
<keyword evidence="2" id="KW-1185">Reference proteome</keyword>
<proteinExistence type="predicted"/>
<dbReference type="STRING" id="655015.B1812_08275"/>
<gene>
    <name evidence="1" type="ORF">B1812_08275</name>
</gene>
<dbReference type="Proteomes" id="UP000193978">
    <property type="component" value="Chromosome"/>
</dbReference>
<dbReference type="InterPro" id="IPR023393">
    <property type="entry name" value="START-like_dom_sf"/>
</dbReference>
<dbReference type="RefSeq" id="WP_102938185.1">
    <property type="nucleotide sequence ID" value="NZ_AP027149.1"/>
</dbReference>
<evidence type="ECO:0000313" key="1">
    <source>
        <dbReference type="EMBL" id="ARN83495.1"/>
    </source>
</evidence>
<dbReference type="AlphaFoldDB" id="A0A1W6N0Y1"/>
<name>A0A1W6N0Y1_9HYPH</name>
<dbReference type="Pfam" id="PF10604">
    <property type="entry name" value="Polyketide_cyc2"/>
    <property type="match status" value="1"/>
</dbReference>
<dbReference type="EMBL" id="CP019948">
    <property type="protein sequence ID" value="ARN83495.1"/>
    <property type="molecule type" value="Genomic_DNA"/>
</dbReference>
<reference evidence="1 2" key="1">
    <citation type="submission" date="2017-02" db="EMBL/GenBank/DDBJ databases">
        <authorList>
            <person name="Peterson S.W."/>
        </authorList>
    </citation>
    <scope>NUCLEOTIDE SEQUENCE [LARGE SCALE GENOMIC DNA]</scope>
    <source>
        <strain evidence="1 2">S285</strain>
    </source>
</reference>
<dbReference type="InterPro" id="IPR019587">
    <property type="entry name" value="Polyketide_cyclase/dehydratase"/>
</dbReference>